<keyword evidence="1" id="KW-0472">Membrane</keyword>
<dbReference type="PANTHER" id="PTHR47515:SF2">
    <property type="entry name" value="INTEGRASE CORE DOMAIN PROTEIN"/>
    <property type="match status" value="1"/>
</dbReference>
<name>A0A1I7CLT9_9GAMM</name>
<evidence type="ECO:0000259" key="2">
    <source>
        <dbReference type="PROSITE" id="PS50994"/>
    </source>
</evidence>
<feature type="non-terminal residue" evidence="3">
    <location>
        <position position="1"/>
    </location>
</feature>
<dbReference type="GO" id="GO:0015074">
    <property type="term" value="P:DNA integration"/>
    <property type="evidence" value="ECO:0007669"/>
    <property type="project" value="InterPro"/>
</dbReference>
<keyword evidence="1" id="KW-1133">Transmembrane helix</keyword>
<evidence type="ECO:0000313" key="3">
    <source>
        <dbReference type="EMBL" id="SFU00411.1"/>
    </source>
</evidence>
<dbReference type="InterPro" id="IPR012337">
    <property type="entry name" value="RNaseH-like_sf"/>
</dbReference>
<dbReference type="EMBL" id="FPAQ01000050">
    <property type="protein sequence ID" value="SFU00411.1"/>
    <property type="molecule type" value="Genomic_DNA"/>
</dbReference>
<proteinExistence type="predicted"/>
<dbReference type="GO" id="GO:0003676">
    <property type="term" value="F:nucleic acid binding"/>
    <property type="evidence" value="ECO:0007669"/>
    <property type="project" value="InterPro"/>
</dbReference>
<feature type="domain" description="Integrase catalytic" evidence="2">
    <location>
        <begin position="1"/>
        <end position="95"/>
    </location>
</feature>
<keyword evidence="1" id="KW-0812">Transmembrane</keyword>
<feature type="transmembrane region" description="Helical" evidence="1">
    <location>
        <begin position="166"/>
        <end position="185"/>
    </location>
</feature>
<dbReference type="PANTHER" id="PTHR47515">
    <property type="entry name" value="LOW CALCIUM RESPONSE LOCUS PROTEIN T"/>
    <property type="match status" value="1"/>
</dbReference>
<dbReference type="InterPro" id="IPR036397">
    <property type="entry name" value="RNaseH_sf"/>
</dbReference>
<dbReference type="Proteomes" id="UP000199594">
    <property type="component" value="Unassembled WGS sequence"/>
</dbReference>
<dbReference type="Gene3D" id="3.30.420.10">
    <property type="entry name" value="Ribonuclease H-like superfamily/Ribonuclease H"/>
    <property type="match status" value="1"/>
</dbReference>
<organism evidence="3 4">
    <name type="scientific">Halomonas saccharevitans</name>
    <dbReference type="NCBI Taxonomy" id="416872"/>
    <lineage>
        <taxon>Bacteria</taxon>
        <taxon>Pseudomonadati</taxon>
        <taxon>Pseudomonadota</taxon>
        <taxon>Gammaproteobacteria</taxon>
        <taxon>Oceanospirillales</taxon>
        <taxon>Halomonadaceae</taxon>
        <taxon>Halomonas</taxon>
    </lineage>
</organism>
<dbReference type="Pfam" id="PF13683">
    <property type="entry name" value="rve_3"/>
    <property type="match status" value="1"/>
</dbReference>
<feature type="transmembrane region" description="Helical" evidence="1">
    <location>
        <begin position="191"/>
        <end position="214"/>
    </location>
</feature>
<accession>A0A1I7CLT9</accession>
<sequence length="231" mass="26290">FTRAGERKPSGNHAFDQECQADGIEHRLIKPGRPQTNGMVERFNGRISDVLATRRYTSGEDLEQTLKRYTWLYNHHIPQKALHHQSPIAVMKEWQAKRPELFTKRVVNHTGPDTYQPSADSPNLQPCKICEWPISAVNPVMCGNCGHNYAEDRAIQAERERRTRETLFYAAMILLALGVGVATYVSGRTSLSLIEALVATGMSGILLWSGWCWLRAWGAVKWQRLTKSWKE</sequence>
<dbReference type="InterPro" id="IPR001584">
    <property type="entry name" value="Integrase_cat-core"/>
</dbReference>
<protein>
    <submittedName>
        <fullName evidence="3">Integrase core domain-containing protein</fullName>
    </submittedName>
</protein>
<dbReference type="AlphaFoldDB" id="A0A1I7CLT9"/>
<dbReference type="SUPFAM" id="SSF53098">
    <property type="entry name" value="Ribonuclease H-like"/>
    <property type="match status" value="1"/>
</dbReference>
<gene>
    <name evidence="3" type="ORF">SAMN04487956_15017</name>
</gene>
<reference evidence="3 4" key="1">
    <citation type="submission" date="2016-10" db="EMBL/GenBank/DDBJ databases">
        <authorList>
            <person name="de Groot N.N."/>
        </authorList>
    </citation>
    <scope>NUCLEOTIDE SEQUENCE [LARGE SCALE GENOMIC DNA]</scope>
    <source>
        <strain evidence="3 4">CGMCC 1.6493</strain>
    </source>
</reference>
<evidence type="ECO:0000313" key="4">
    <source>
        <dbReference type="Proteomes" id="UP000199594"/>
    </source>
</evidence>
<evidence type="ECO:0000256" key="1">
    <source>
        <dbReference type="SAM" id="Phobius"/>
    </source>
</evidence>
<dbReference type="PROSITE" id="PS50994">
    <property type="entry name" value="INTEGRASE"/>
    <property type="match status" value="1"/>
</dbReference>